<evidence type="ECO:0000256" key="1">
    <source>
        <dbReference type="SAM" id="Phobius"/>
    </source>
</evidence>
<keyword evidence="1" id="KW-0812">Transmembrane</keyword>
<proteinExistence type="predicted"/>
<dbReference type="EMBL" id="CP003344">
    <property type="protein sequence ID" value="AGA69896.1"/>
    <property type="molecule type" value="Genomic_DNA"/>
</dbReference>
<dbReference type="NCBIfam" id="TIGR02532">
    <property type="entry name" value="IV_pilin_GFxxxE"/>
    <property type="match status" value="1"/>
</dbReference>
<sequence>MKGNSEQGMTMLEVAIALTILLIGVSFIMKGDAVSHQYSNQTQVREQMLFYASGILEAQLEGYTPTVNLPAFQDFEVVLSTIAVDGNEHLEQVRVKVHLRSSPTDPEPVILTTYRVKEE</sequence>
<dbReference type="AlphaFoldDB" id="L0FB62"/>
<evidence type="ECO:0000313" key="3">
    <source>
        <dbReference type="Proteomes" id="UP000010797"/>
    </source>
</evidence>
<gene>
    <name evidence="2" type="ordered locus">Desdi_2472</name>
</gene>
<protein>
    <submittedName>
        <fullName evidence="2">Prepilin-type N-terminal cleavage/methylation domain-containing protein</fullName>
    </submittedName>
</protein>
<dbReference type="HOGENOM" id="CLU_2069289_0_0_9"/>
<dbReference type="InterPro" id="IPR012902">
    <property type="entry name" value="N_methyl_site"/>
</dbReference>
<keyword evidence="1" id="KW-0472">Membrane</keyword>
<evidence type="ECO:0000313" key="2">
    <source>
        <dbReference type="EMBL" id="AGA69896.1"/>
    </source>
</evidence>
<dbReference type="Proteomes" id="UP000010797">
    <property type="component" value="Chromosome"/>
</dbReference>
<dbReference type="OrthoDB" id="1799220at2"/>
<dbReference type="Pfam" id="PF07963">
    <property type="entry name" value="N_methyl"/>
    <property type="match status" value="1"/>
</dbReference>
<name>L0FB62_DESDL</name>
<keyword evidence="3" id="KW-1185">Reference proteome</keyword>
<accession>L0FB62</accession>
<dbReference type="RefSeq" id="WP_015262867.1">
    <property type="nucleotide sequence ID" value="NC_019903.1"/>
</dbReference>
<organism evidence="2 3">
    <name type="scientific">Desulfitobacterium dichloroeliminans (strain LMG P-21439 / DCA1)</name>
    <dbReference type="NCBI Taxonomy" id="871963"/>
    <lineage>
        <taxon>Bacteria</taxon>
        <taxon>Bacillati</taxon>
        <taxon>Bacillota</taxon>
        <taxon>Clostridia</taxon>
        <taxon>Eubacteriales</taxon>
        <taxon>Desulfitobacteriaceae</taxon>
        <taxon>Desulfitobacterium</taxon>
    </lineage>
</organism>
<keyword evidence="1" id="KW-1133">Transmembrane helix</keyword>
<reference evidence="3" key="1">
    <citation type="submission" date="2012-02" db="EMBL/GenBank/DDBJ databases">
        <title>Complete sequence of Desulfitobacterium dichloroeliminans LMG P-21439.</title>
        <authorList>
            <person name="Lucas S."/>
            <person name="Han J."/>
            <person name="Lapidus A."/>
            <person name="Cheng J.-F."/>
            <person name="Goodwin L."/>
            <person name="Pitluck S."/>
            <person name="Peters L."/>
            <person name="Ovchinnikova G."/>
            <person name="Teshima H."/>
            <person name="Detter J.C."/>
            <person name="Han C."/>
            <person name="Tapia R."/>
            <person name="Land M."/>
            <person name="Hauser L."/>
            <person name="Kyrpides N."/>
            <person name="Ivanova N."/>
            <person name="Pagani I."/>
            <person name="Kruse T."/>
            <person name="de Vos W.M."/>
            <person name="Boon N."/>
            <person name="Smidt H."/>
            <person name="Woyke T."/>
        </authorList>
    </citation>
    <scope>NUCLEOTIDE SEQUENCE [LARGE SCALE GENOMIC DNA]</scope>
    <source>
        <strain evidence="3">LMG P-21439 / DCA1</strain>
    </source>
</reference>
<dbReference type="eggNOG" id="ENOG502ZQKM">
    <property type="taxonomic scope" value="Bacteria"/>
</dbReference>
<dbReference type="KEGG" id="ddl:Desdi_2472"/>
<dbReference type="STRING" id="871963.Desdi_2472"/>
<feature type="transmembrane region" description="Helical" evidence="1">
    <location>
        <begin position="12"/>
        <end position="29"/>
    </location>
</feature>